<keyword evidence="3" id="KW-1185">Reference proteome</keyword>
<dbReference type="GeneID" id="14910197"/>
<dbReference type="Proteomes" id="UP000008983">
    <property type="component" value="Unassembled WGS sequence"/>
</dbReference>
<reference evidence="2 3" key="1">
    <citation type="submission" date="2011-07" db="EMBL/GenBank/DDBJ databases">
        <authorList>
            <person name="Coyne R."/>
            <person name="Brami D."/>
            <person name="Johnson J."/>
            <person name="Hostetler J."/>
            <person name="Hannick L."/>
            <person name="Clark T."/>
            <person name="Cassidy-Hanley D."/>
            <person name="Inman J."/>
        </authorList>
    </citation>
    <scope>NUCLEOTIDE SEQUENCE [LARGE SCALE GENOMIC DNA]</scope>
    <source>
        <strain evidence="2 3">G5</strain>
    </source>
</reference>
<feature type="coiled-coil region" evidence="1">
    <location>
        <begin position="408"/>
        <end position="435"/>
    </location>
</feature>
<dbReference type="AlphaFoldDB" id="G0QL95"/>
<proteinExistence type="predicted"/>
<dbReference type="EMBL" id="GL983234">
    <property type="protein sequence ID" value="EGR34008.1"/>
    <property type="molecule type" value="Genomic_DNA"/>
</dbReference>
<accession>G0QL95</accession>
<evidence type="ECO:0000256" key="1">
    <source>
        <dbReference type="SAM" id="Coils"/>
    </source>
</evidence>
<sequence length="450" mass="53677">MSCSILPELINQVYTIKPKKLDELYHLNQKIIVIDINDDNKYKQFIFPKAKELKLEKKRQIKTSQTAARFYDKKIIQNRVKGKQSFQDGYIAFQAQQMNQIFSNQNINMKQYIIKILGLNLYIIQRLMTDPISRNLLVYTPKIEGINKFKRQNLYSDQIKEIDKKIFLYKKKIEQANKLQKEMEFDQIQCNINQNQYNKFDFLTGIGLQKEQKQEITQFEENIEQTEQIENENNKKQQEQQQQQQQKSVENKQIHQNCQNTQILNENCKEDFIKLQDNYQKQISNAFLRKDQIKGRIRFKTPKLSITGKGNKVQIIGRPNDKYEEQMRIYNREFVPCKPYVLVPSFLQKIDTITNNVLAYLKDYRPLLQGNKNNIPKSIQGLLKVELEYLKSINDNNNIKQKKIYIDKISKENEIKNTQKTINNEQNLLEYQKRKKKGVTNIDFQLNHLQ</sequence>
<feature type="coiled-coil region" evidence="1">
    <location>
        <begin position="169"/>
        <end position="249"/>
    </location>
</feature>
<dbReference type="InParanoid" id="G0QL95"/>
<dbReference type="RefSeq" id="XP_004039312.1">
    <property type="nucleotide sequence ID" value="XM_004039264.1"/>
</dbReference>
<evidence type="ECO:0000313" key="2">
    <source>
        <dbReference type="EMBL" id="EGR34008.1"/>
    </source>
</evidence>
<name>G0QL95_ICHMU</name>
<protein>
    <submittedName>
        <fullName evidence="2">Uncharacterized protein</fullName>
    </submittedName>
</protein>
<organism evidence="2 3">
    <name type="scientific">Ichthyophthirius multifiliis</name>
    <name type="common">White spot disease agent</name>
    <name type="synonym">Ich</name>
    <dbReference type="NCBI Taxonomy" id="5932"/>
    <lineage>
        <taxon>Eukaryota</taxon>
        <taxon>Sar</taxon>
        <taxon>Alveolata</taxon>
        <taxon>Ciliophora</taxon>
        <taxon>Intramacronucleata</taxon>
        <taxon>Oligohymenophorea</taxon>
        <taxon>Hymenostomatida</taxon>
        <taxon>Ophryoglenina</taxon>
        <taxon>Ichthyophthirius</taxon>
    </lineage>
</organism>
<dbReference type="eggNOG" id="ENOG502SUIK">
    <property type="taxonomic scope" value="Eukaryota"/>
</dbReference>
<dbReference type="OrthoDB" id="310045at2759"/>
<gene>
    <name evidence="2" type="ORF">IMG5_027310</name>
</gene>
<keyword evidence="1" id="KW-0175">Coiled coil</keyword>
<evidence type="ECO:0000313" key="3">
    <source>
        <dbReference type="Proteomes" id="UP000008983"/>
    </source>
</evidence>